<evidence type="ECO:0000256" key="3">
    <source>
        <dbReference type="ARBA" id="ARBA00022452"/>
    </source>
</evidence>
<dbReference type="Pfam" id="PF00593">
    <property type="entry name" value="TonB_dep_Rec_b-barrel"/>
    <property type="match status" value="1"/>
</dbReference>
<comment type="similarity">
    <text evidence="10 11">Belongs to the TonB-dependent receptor family.</text>
</comment>
<keyword evidence="9 10" id="KW-0998">Cell outer membrane</keyword>
<accession>A0ABX1CY56</accession>
<keyword evidence="6 11" id="KW-0798">TonB box</keyword>
<dbReference type="PROSITE" id="PS01156">
    <property type="entry name" value="TONB_DEPENDENT_REC_2"/>
    <property type="match status" value="1"/>
</dbReference>
<keyword evidence="15" id="KW-1185">Reference proteome</keyword>
<evidence type="ECO:0000256" key="9">
    <source>
        <dbReference type="ARBA" id="ARBA00023237"/>
    </source>
</evidence>
<dbReference type="InterPro" id="IPR037066">
    <property type="entry name" value="Plug_dom_sf"/>
</dbReference>
<dbReference type="InterPro" id="IPR010917">
    <property type="entry name" value="TonB_rcpt_CS"/>
</dbReference>
<dbReference type="EMBL" id="JAAVJR010000004">
    <property type="protein sequence ID" value="NJW52875.1"/>
    <property type="molecule type" value="Genomic_DNA"/>
</dbReference>
<sequence length="800" mass="90136">MRSIISLFLFLIYSVTSAQQIKILDKETQQPIFNVAVFNKDKSKHLLSNFDGEADLSIFSPGEIIFFRHVSHIQFHATKRQIIRSGREIFLLPSSNELNEVVLSVSKFEQSRRNVPNKVIGINQADIVAVAPQTSADLLESTGQVYVQKSQLGGGSPMIRGFATNRLLITVDGVRMNTAIFRGGNVQNVISIDPLALERVEVVLGPGSNIFGSDAIGGVMNFYTTNPAYSVARGGNLSGKVYSRYATANNEKTGHLSLSYGKKNWALFSAVTYSDFDDLKMGSNGPEEYLRDEFVIRRGGEDITLQNDDPRVQVPTGYDQINLLQKLRYKPSEEYDFSLALIYSTTSNYPRYDRLYRKRNGELRSAEWYYGPQEWLQTNFQIDKAGSGRFYNEAKLTAAYQFFEESRHDRNLRDDIKYHSTEEVDAFSLNLDFEKLFAKTTFFYGGEYVFNRVNSTGSESNIITGDQFPGTSRYPDDATWQSLAAYGNLQWELNPQLTVQTGARYSYVLLNAVFDEEVYDFPFSNADLETGALTGSAGINWQQNDIFGWQFNLSTAFRAPNIDDVGKIFDSAPGLVVVPNPVLKPEKAYNAELGLRLNFDKVVHLDLAGYYTLLDEALVRRDFELKGEEFIEYHGEMSRVQAIQNAARAHVYGFEAGAKVKFTEQLKLLAQVSVTKGEEELDDGSSAPLRHAAPLFGNLHLVWEKGDLKFDLFGEYNGEIAAGELAPSERDKDYLYALDENGDPYAPEWYTLNFSSRYELGKMWVLTAALENITNRRYRTYSSGIAAAGRNLILALQYSF</sequence>
<evidence type="ECO:0000256" key="1">
    <source>
        <dbReference type="ARBA" id="ARBA00004571"/>
    </source>
</evidence>
<dbReference type="InterPro" id="IPR039426">
    <property type="entry name" value="TonB-dep_rcpt-like"/>
</dbReference>
<reference evidence="14 15" key="1">
    <citation type="submission" date="2020-03" db="EMBL/GenBank/DDBJ databases">
        <title>Salinimicrobium sp. nov, isolated from SCS.</title>
        <authorList>
            <person name="Cao W.R."/>
        </authorList>
    </citation>
    <scope>NUCLEOTIDE SEQUENCE [LARGE SCALE GENOMIC DNA]</scope>
    <source>
        <strain evidence="15">J15B91</strain>
    </source>
</reference>
<evidence type="ECO:0000259" key="13">
    <source>
        <dbReference type="Pfam" id="PF07715"/>
    </source>
</evidence>
<evidence type="ECO:0000256" key="2">
    <source>
        <dbReference type="ARBA" id="ARBA00022448"/>
    </source>
</evidence>
<dbReference type="SUPFAM" id="SSF56935">
    <property type="entry name" value="Porins"/>
    <property type="match status" value="1"/>
</dbReference>
<evidence type="ECO:0000256" key="11">
    <source>
        <dbReference type="RuleBase" id="RU003357"/>
    </source>
</evidence>
<organism evidence="14 15">
    <name type="scientific">Salinimicrobium oceani</name>
    <dbReference type="NCBI Taxonomy" id="2722702"/>
    <lineage>
        <taxon>Bacteria</taxon>
        <taxon>Pseudomonadati</taxon>
        <taxon>Bacteroidota</taxon>
        <taxon>Flavobacteriia</taxon>
        <taxon>Flavobacteriales</taxon>
        <taxon>Flavobacteriaceae</taxon>
        <taxon>Salinimicrobium</taxon>
    </lineage>
</organism>
<evidence type="ECO:0000256" key="6">
    <source>
        <dbReference type="ARBA" id="ARBA00023077"/>
    </source>
</evidence>
<comment type="subcellular location">
    <subcellularLocation>
        <location evidence="1 10">Cell outer membrane</location>
        <topology evidence="1 10">Multi-pass membrane protein</topology>
    </subcellularLocation>
</comment>
<dbReference type="InterPro" id="IPR000531">
    <property type="entry name" value="Beta-barrel_TonB"/>
</dbReference>
<proteinExistence type="inferred from homology"/>
<evidence type="ECO:0000259" key="12">
    <source>
        <dbReference type="Pfam" id="PF00593"/>
    </source>
</evidence>
<dbReference type="Proteomes" id="UP000703674">
    <property type="component" value="Unassembled WGS sequence"/>
</dbReference>
<dbReference type="Gene3D" id="2.40.170.20">
    <property type="entry name" value="TonB-dependent receptor, beta-barrel domain"/>
    <property type="match status" value="1"/>
</dbReference>
<protein>
    <submittedName>
        <fullName evidence="14">TonB-dependent receptor</fullName>
    </submittedName>
</protein>
<keyword evidence="8 14" id="KW-0675">Receptor</keyword>
<evidence type="ECO:0000256" key="10">
    <source>
        <dbReference type="PROSITE-ProRule" id="PRU01360"/>
    </source>
</evidence>
<dbReference type="Pfam" id="PF07715">
    <property type="entry name" value="Plug"/>
    <property type="match status" value="1"/>
</dbReference>
<name>A0ABX1CY56_9FLAO</name>
<evidence type="ECO:0000256" key="8">
    <source>
        <dbReference type="ARBA" id="ARBA00023170"/>
    </source>
</evidence>
<evidence type="ECO:0000256" key="5">
    <source>
        <dbReference type="ARBA" id="ARBA00022729"/>
    </source>
</evidence>
<feature type="domain" description="TonB-dependent receptor-like beta-barrel" evidence="12">
    <location>
        <begin position="333"/>
        <end position="773"/>
    </location>
</feature>
<dbReference type="InterPro" id="IPR036942">
    <property type="entry name" value="Beta-barrel_TonB_sf"/>
</dbReference>
<dbReference type="PROSITE" id="PS52016">
    <property type="entry name" value="TONB_DEPENDENT_REC_3"/>
    <property type="match status" value="1"/>
</dbReference>
<dbReference type="InterPro" id="IPR012910">
    <property type="entry name" value="Plug_dom"/>
</dbReference>
<dbReference type="RefSeq" id="WP_168137990.1">
    <property type="nucleotide sequence ID" value="NZ_JAAVJR010000004.1"/>
</dbReference>
<evidence type="ECO:0000313" key="14">
    <source>
        <dbReference type="EMBL" id="NJW52875.1"/>
    </source>
</evidence>
<comment type="caution">
    <text evidence="14">The sequence shown here is derived from an EMBL/GenBank/DDBJ whole genome shotgun (WGS) entry which is preliminary data.</text>
</comment>
<keyword evidence="7 10" id="KW-0472">Membrane</keyword>
<gene>
    <name evidence="14" type="ORF">HC175_08075</name>
</gene>
<evidence type="ECO:0000313" key="15">
    <source>
        <dbReference type="Proteomes" id="UP000703674"/>
    </source>
</evidence>
<keyword evidence="4 10" id="KW-0812">Transmembrane</keyword>
<dbReference type="Gene3D" id="2.170.130.10">
    <property type="entry name" value="TonB-dependent receptor, plug domain"/>
    <property type="match status" value="1"/>
</dbReference>
<keyword evidence="3 10" id="KW-1134">Transmembrane beta strand</keyword>
<keyword evidence="2 10" id="KW-0813">Transport</keyword>
<keyword evidence="5" id="KW-0732">Signal</keyword>
<dbReference type="PANTHER" id="PTHR30069">
    <property type="entry name" value="TONB-DEPENDENT OUTER MEMBRANE RECEPTOR"/>
    <property type="match status" value="1"/>
</dbReference>
<dbReference type="PANTHER" id="PTHR30069:SF29">
    <property type="entry name" value="HEMOGLOBIN AND HEMOGLOBIN-HAPTOGLOBIN-BINDING PROTEIN 1-RELATED"/>
    <property type="match status" value="1"/>
</dbReference>
<evidence type="ECO:0000256" key="7">
    <source>
        <dbReference type="ARBA" id="ARBA00023136"/>
    </source>
</evidence>
<feature type="domain" description="TonB-dependent receptor plug" evidence="13">
    <location>
        <begin position="112"/>
        <end position="219"/>
    </location>
</feature>
<dbReference type="CDD" id="cd01347">
    <property type="entry name" value="ligand_gated_channel"/>
    <property type="match status" value="1"/>
</dbReference>
<evidence type="ECO:0000256" key="4">
    <source>
        <dbReference type="ARBA" id="ARBA00022692"/>
    </source>
</evidence>